<name>A0AA37XHJ6_9MICO</name>
<dbReference type="RefSeq" id="WP_284251909.1">
    <property type="nucleotide sequence ID" value="NZ_BSUM01000001.1"/>
</dbReference>
<proteinExistence type="predicted"/>
<evidence type="ECO:0000313" key="2">
    <source>
        <dbReference type="Proteomes" id="UP001157161"/>
    </source>
</evidence>
<organism evidence="1 2">
    <name type="scientific">Litorihabitans aurantiacus</name>
    <dbReference type="NCBI Taxonomy" id="1930061"/>
    <lineage>
        <taxon>Bacteria</taxon>
        <taxon>Bacillati</taxon>
        <taxon>Actinomycetota</taxon>
        <taxon>Actinomycetes</taxon>
        <taxon>Micrococcales</taxon>
        <taxon>Beutenbergiaceae</taxon>
        <taxon>Litorihabitans</taxon>
    </lineage>
</organism>
<dbReference type="EMBL" id="BSUM01000001">
    <property type="protein sequence ID" value="GMA33231.1"/>
    <property type="molecule type" value="Genomic_DNA"/>
</dbReference>
<accession>A0AA37XHJ6</accession>
<reference evidence="1" key="2">
    <citation type="submission" date="2023-02" db="EMBL/GenBank/DDBJ databases">
        <authorList>
            <person name="Sun Q."/>
            <person name="Mori K."/>
        </authorList>
    </citation>
    <scope>NUCLEOTIDE SEQUENCE</scope>
    <source>
        <strain evidence="1">NBRC 112290</strain>
    </source>
</reference>
<protein>
    <submittedName>
        <fullName evidence="1">Uncharacterized protein</fullName>
    </submittedName>
</protein>
<gene>
    <name evidence="1" type="ORF">GCM10025875_32230</name>
</gene>
<reference evidence="1" key="1">
    <citation type="journal article" date="2014" name="Int. J. Syst. Evol. Microbiol.">
        <title>Complete genome sequence of Corynebacterium casei LMG S-19264T (=DSM 44701T), isolated from a smear-ripened cheese.</title>
        <authorList>
            <consortium name="US DOE Joint Genome Institute (JGI-PGF)"/>
            <person name="Walter F."/>
            <person name="Albersmeier A."/>
            <person name="Kalinowski J."/>
            <person name="Ruckert C."/>
        </authorList>
    </citation>
    <scope>NUCLEOTIDE SEQUENCE</scope>
    <source>
        <strain evidence="1">NBRC 112290</strain>
    </source>
</reference>
<keyword evidence="2" id="KW-1185">Reference proteome</keyword>
<dbReference type="Proteomes" id="UP001157161">
    <property type="component" value="Unassembled WGS sequence"/>
</dbReference>
<dbReference type="AlphaFoldDB" id="A0AA37XHJ6"/>
<evidence type="ECO:0000313" key="1">
    <source>
        <dbReference type="EMBL" id="GMA33231.1"/>
    </source>
</evidence>
<sequence>MWVYRGHTRTRPTLVWAAVRLGPHPGAEIASGAAFQAWLAQQRDATSDVPAIEWSFDGEWLVVGEETPSGPPAALVRLLEGVDVVLADAARYGARLGG</sequence>
<comment type="caution">
    <text evidence="1">The sequence shown here is derived from an EMBL/GenBank/DDBJ whole genome shotgun (WGS) entry which is preliminary data.</text>
</comment>